<dbReference type="PANTHER" id="PTHR43428">
    <property type="entry name" value="ARSENATE REDUCTASE"/>
    <property type="match status" value="1"/>
</dbReference>
<dbReference type="CDD" id="cd16345">
    <property type="entry name" value="LMWP_ArsC"/>
    <property type="match status" value="1"/>
</dbReference>
<evidence type="ECO:0000259" key="2">
    <source>
        <dbReference type="SMART" id="SM00226"/>
    </source>
</evidence>
<dbReference type="Pfam" id="PF01451">
    <property type="entry name" value="LMWPc"/>
    <property type="match status" value="1"/>
</dbReference>
<dbReference type="AlphaFoldDB" id="A0A2M8P0B1"/>
<dbReference type="InterPro" id="IPR023485">
    <property type="entry name" value="Ptyr_pPase"/>
</dbReference>
<protein>
    <submittedName>
        <fullName evidence="3">Protein-tyrosine-phosphatase</fullName>
    </submittedName>
</protein>
<dbReference type="Gene3D" id="3.40.50.2300">
    <property type="match status" value="1"/>
</dbReference>
<keyword evidence="1" id="KW-0059">Arsenical resistance</keyword>
<proteinExistence type="predicted"/>
<comment type="caution">
    <text evidence="3">The sequence shown here is derived from an EMBL/GenBank/DDBJ whole genome shotgun (WGS) entry which is preliminary data.</text>
</comment>
<gene>
    <name evidence="3" type="ORF">CUN51_05710</name>
</gene>
<accession>A0A2M8P0B1</accession>
<sequence>MSETPQKLRVLILCTANSARSQMAEGLLRHLAGDRMEVFSAGTRATSVNPHAIHAMAERGIDISHQRSKHLNEFWGQPFDYVITVCDAAAETCPIFPGRSERIHWSFPDPAAVEGESAKAEAFRRVRDGLEARFKAWLETL</sequence>
<organism evidence="3 4">
    <name type="scientific">Candidatus Thermofonsia Clade 1 bacterium</name>
    <dbReference type="NCBI Taxonomy" id="2364210"/>
    <lineage>
        <taxon>Bacteria</taxon>
        <taxon>Bacillati</taxon>
        <taxon>Chloroflexota</taxon>
        <taxon>Candidatus Thermofontia</taxon>
        <taxon>Candidatus Thermofonsia Clade 1</taxon>
    </lineage>
</organism>
<dbReference type="GO" id="GO:0046685">
    <property type="term" value="P:response to arsenic-containing substance"/>
    <property type="evidence" value="ECO:0007669"/>
    <property type="project" value="UniProtKB-KW"/>
</dbReference>
<name>A0A2M8P0B1_9CHLR</name>
<dbReference type="PANTHER" id="PTHR43428:SF1">
    <property type="entry name" value="ARSENATE REDUCTASE"/>
    <property type="match status" value="1"/>
</dbReference>
<dbReference type="SMART" id="SM00226">
    <property type="entry name" value="LMWPc"/>
    <property type="match status" value="1"/>
</dbReference>
<dbReference type="Proteomes" id="UP000228921">
    <property type="component" value="Unassembled WGS sequence"/>
</dbReference>
<dbReference type="EMBL" id="PGTK01000005">
    <property type="protein sequence ID" value="PJF30976.1"/>
    <property type="molecule type" value="Genomic_DNA"/>
</dbReference>
<evidence type="ECO:0000313" key="4">
    <source>
        <dbReference type="Proteomes" id="UP000228921"/>
    </source>
</evidence>
<reference evidence="3 4" key="1">
    <citation type="submission" date="2017-11" db="EMBL/GenBank/DDBJ databases">
        <title>Evolution of Phototrophy in the Chloroflexi Phylum Driven by Horizontal Gene Transfer.</title>
        <authorList>
            <person name="Ward L.M."/>
            <person name="Hemp J."/>
            <person name="Shih P.M."/>
            <person name="Mcglynn S.E."/>
            <person name="Fischer W."/>
        </authorList>
    </citation>
    <scope>NUCLEOTIDE SEQUENCE [LARGE SCALE GENOMIC DNA]</scope>
    <source>
        <strain evidence="3">CP2_2F</strain>
    </source>
</reference>
<dbReference type="SUPFAM" id="SSF52788">
    <property type="entry name" value="Phosphotyrosine protein phosphatases I"/>
    <property type="match status" value="1"/>
</dbReference>
<evidence type="ECO:0000256" key="1">
    <source>
        <dbReference type="ARBA" id="ARBA00022849"/>
    </source>
</evidence>
<feature type="domain" description="Phosphotyrosine protein phosphatase I" evidence="2">
    <location>
        <begin position="8"/>
        <end position="140"/>
    </location>
</feature>
<evidence type="ECO:0000313" key="3">
    <source>
        <dbReference type="EMBL" id="PJF30976.1"/>
    </source>
</evidence>
<dbReference type="InterPro" id="IPR036196">
    <property type="entry name" value="Ptyr_pPase_sf"/>
</dbReference>